<accession>A0ABU7USM5</accession>
<keyword evidence="2" id="KW-0479">Metal-binding</keyword>
<organism evidence="7 8">
    <name type="scientific">Clostridium frigoriphilum</name>
    <dbReference type="NCBI Taxonomy" id="443253"/>
    <lineage>
        <taxon>Bacteria</taxon>
        <taxon>Bacillati</taxon>
        <taxon>Bacillota</taxon>
        <taxon>Clostridia</taxon>
        <taxon>Eubacteriales</taxon>
        <taxon>Clostridiaceae</taxon>
        <taxon>Clostridium</taxon>
    </lineage>
</organism>
<dbReference type="InterPro" id="IPR017900">
    <property type="entry name" value="4Fe4S_Fe_S_CS"/>
</dbReference>
<reference evidence="7 8" key="1">
    <citation type="submission" date="2023-11" db="EMBL/GenBank/DDBJ databases">
        <title>Draft genome sequence of a psychrophilic Clostridium strain from permafrost water brine.</title>
        <authorList>
            <person name="Shcherbakova V.A."/>
            <person name="Trubitsyn V.E."/>
            <person name="Zakharyuk A.G."/>
        </authorList>
    </citation>
    <scope>NUCLEOTIDE SEQUENCE [LARGE SCALE GENOMIC DNA]</scope>
    <source>
        <strain evidence="7 8">14F</strain>
    </source>
</reference>
<dbReference type="Pfam" id="PF12838">
    <property type="entry name" value="Fer4_7"/>
    <property type="match status" value="1"/>
</dbReference>
<sequence length="293" mass="33309">MEIEINASKCIKCGSCKNVCPENIFRQTKKDQVPQINNSSLCFACGQCISVCPQNAIKNENLNYKEENDRVNPKEPIIERDKLIEFYKNRHSIRQFTNKEISDEDMNLIIEAGSNAPSAHNQHNIKAVVTNDSKLIAELSNITSVYLKKTIKQLQHPFMLRLLKWMAPNKIKDAGKLLRSFQGIVDANEINEDRVFFNSKNLLILYGPKNVAYTELDGILALGNCMDMARGIEIGSFIPGYFIKASENNLDIYRYLEIPKDNIIVGALALGYSKNKYVRNIDRSLMKLNKVTL</sequence>
<evidence type="ECO:0000256" key="4">
    <source>
        <dbReference type="ARBA" id="ARBA00023004"/>
    </source>
</evidence>
<keyword evidence="4" id="KW-0408">Iron</keyword>
<evidence type="ECO:0000256" key="2">
    <source>
        <dbReference type="ARBA" id="ARBA00022723"/>
    </source>
</evidence>
<dbReference type="PANTHER" id="PTHR43673">
    <property type="entry name" value="NAD(P)H NITROREDUCTASE YDGI-RELATED"/>
    <property type="match status" value="1"/>
</dbReference>
<dbReference type="EMBL" id="JAZHFS010000017">
    <property type="protein sequence ID" value="MEF2113969.1"/>
    <property type="molecule type" value="Genomic_DNA"/>
</dbReference>
<dbReference type="PROSITE" id="PS00198">
    <property type="entry name" value="4FE4S_FER_1"/>
    <property type="match status" value="1"/>
</dbReference>
<comment type="similarity">
    <text evidence="1">Belongs to the nitroreductase family.</text>
</comment>
<evidence type="ECO:0000256" key="3">
    <source>
        <dbReference type="ARBA" id="ARBA00023002"/>
    </source>
</evidence>
<name>A0ABU7USM5_9CLOT</name>
<dbReference type="PANTHER" id="PTHR43673:SF10">
    <property type="entry name" value="NADH DEHYDROGENASE_NAD(P)H NITROREDUCTASE XCC3605-RELATED"/>
    <property type="match status" value="1"/>
</dbReference>
<gene>
    <name evidence="7" type="ORF">SJI18_16825</name>
</gene>
<feature type="domain" description="4Fe-4S ferredoxin-type" evidence="6">
    <location>
        <begin position="1"/>
        <end position="30"/>
    </location>
</feature>
<dbReference type="Proteomes" id="UP001498469">
    <property type="component" value="Unassembled WGS sequence"/>
</dbReference>
<keyword evidence="3" id="KW-0560">Oxidoreductase</keyword>
<dbReference type="InterPro" id="IPR017896">
    <property type="entry name" value="4Fe4S_Fe-S-bd"/>
</dbReference>
<dbReference type="RefSeq" id="WP_216252412.1">
    <property type="nucleotide sequence ID" value="NZ_JAZHFS010000017.1"/>
</dbReference>
<keyword evidence="5" id="KW-0411">Iron-sulfur</keyword>
<dbReference type="PROSITE" id="PS51379">
    <property type="entry name" value="4FE4S_FER_2"/>
    <property type="match status" value="2"/>
</dbReference>
<evidence type="ECO:0000256" key="1">
    <source>
        <dbReference type="ARBA" id="ARBA00007118"/>
    </source>
</evidence>
<proteinExistence type="inferred from homology"/>
<evidence type="ECO:0000259" key="6">
    <source>
        <dbReference type="PROSITE" id="PS51379"/>
    </source>
</evidence>
<evidence type="ECO:0000313" key="8">
    <source>
        <dbReference type="Proteomes" id="UP001498469"/>
    </source>
</evidence>
<dbReference type="Pfam" id="PF00881">
    <property type="entry name" value="Nitroreductase"/>
    <property type="match status" value="1"/>
</dbReference>
<feature type="domain" description="4Fe-4S ferredoxin-type" evidence="6">
    <location>
        <begin position="32"/>
        <end position="62"/>
    </location>
</feature>
<keyword evidence="8" id="KW-1185">Reference proteome</keyword>
<dbReference type="InterPro" id="IPR029479">
    <property type="entry name" value="Nitroreductase"/>
</dbReference>
<protein>
    <submittedName>
        <fullName evidence="7">Nitroreductase family protein</fullName>
    </submittedName>
</protein>
<evidence type="ECO:0000256" key="5">
    <source>
        <dbReference type="ARBA" id="ARBA00023014"/>
    </source>
</evidence>
<comment type="caution">
    <text evidence="7">The sequence shown here is derived from an EMBL/GenBank/DDBJ whole genome shotgun (WGS) entry which is preliminary data.</text>
</comment>
<evidence type="ECO:0000313" key="7">
    <source>
        <dbReference type="EMBL" id="MEF2113969.1"/>
    </source>
</evidence>